<dbReference type="InterPro" id="IPR005793">
    <property type="entry name" value="Formyl_trans_C"/>
</dbReference>
<organism evidence="9 10">
    <name type="scientific">Candidatus Kryptonium thompsonii</name>
    <dbReference type="NCBI Taxonomy" id="1633631"/>
    <lineage>
        <taxon>Bacteria</taxon>
        <taxon>Pseudomonadati</taxon>
        <taxon>Candidatus Kryptoniota</taxon>
        <taxon>Candidatus Kryptonium</taxon>
    </lineage>
</organism>
<evidence type="ECO:0000256" key="1">
    <source>
        <dbReference type="ARBA" id="ARBA00010699"/>
    </source>
</evidence>
<comment type="similarity">
    <text evidence="1 5">Belongs to the Fmt family.</text>
</comment>
<gene>
    <name evidence="5" type="primary">fmt</name>
    <name evidence="9" type="ORF">JGI4_00101</name>
    <name evidence="8" type="ORF">JGI8_01572</name>
</gene>
<evidence type="ECO:0000256" key="4">
    <source>
        <dbReference type="ARBA" id="ARBA00022917"/>
    </source>
</evidence>
<dbReference type="OrthoDB" id="9802815at2"/>
<dbReference type="Pfam" id="PF00551">
    <property type="entry name" value="Formyl_trans_N"/>
    <property type="match status" value="1"/>
</dbReference>
<accession>A0A0S4MPI7</accession>
<dbReference type="GO" id="GO:0005829">
    <property type="term" value="C:cytosol"/>
    <property type="evidence" value="ECO:0007669"/>
    <property type="project" value="TreeGrafter"/>
</dbReference>
<keyword evidence="4 5" id="KW-0648">Protein biosynthesis</keyword>
<accession>A0A0P1LKM8</accession>
<feature type="binding site" evidence="5">
    <location>
        <begin position="108"/>
        <end position="111"/>
    </location>
    <ligand>
        <name>(6S)-5,6,7,8-tetrahydrofolate</name>
        <dbReference type="ChEBI" id="CHEBI:57453"/>
    </ligand>
</feature>
<feature type="domain" description="Formyl transferase N-terminal" evidence="6">
    <location>
        <begin position="1"/>
        <end position="178"/>
    </location>
</feature>
<accession>A0A0P1NW51</accession>
<dbReference type="Gene3D" id="3.40.50.12230">
    <property type="match status" value="1"/>
</dbReference>
<dbReference type="Proteomes" id="UP000182011">
    <property type="component" value="Unassembled WGS sequence"/>
</dbReference>
<dbReference type="RefSeq" id="WP_047134667.1">
    <property type="nucleotide sequence ID" value="NZ_CZVI01000025.1"/>
</dbReference>
<dbReference type="Proteomes" id="UP000182200">
    <property type="component" value="Unassembled WGS sequence"/>
</dbReference>
<evidence type="ECO:0000256" key="2">
    <source>
        <dbReference type="ARBA" id="ARBA00012261"/>
    </source>
</evidence>
<dbReference type="FunFam" id="3.40.50.12230:FF:000001">
    <property type="entry name" value="Methionyl-tRNA formyltransferase"/>
    <property type="match status" value="1"/>
</dbReference>
<dbReference type="InterPro" id="IPR005794">
    <property type="entry name" value="Fmt"/>
</dbReference>
<dbReference type="CDD" id="cd08646">
    <property type="entry name" value="FMT_core_Met-tRNA-FMT_N"/>
    <property type="match status" value="1"/>
</dbReference>
<accession>A0A0P1M8P4</accession>
<dbReference type="PANTHER" id="PTHR11138:SF5">
    <property type="entry name" value="METHIONYL-TRNA FORMYLTRANSFERASE, MITOCHONDRIAL"/>
    <property type="match status" value="1"/>
</dbReference>
<accession>A0A0P1LNS4</accession>
<keyword evidence="3 5" id="KW-0808">Transferase</keyword>
<comment type="catalytic activity">
    <reaction evidence="5">
        <text>L-methionyl-tRNA(fMet) + (6R)-10-formyltetrahydrofolate = N-formyl-L-methionyl-tRNA(fMet) + (6S)-5,6,7,8-tetrahydrofolate + H(+)</text>
        <dbReference type="Rhea" id="RHEA:24380"/>
        <dbReference type="Rhea" id="RHEA-COMP:9952"/>
        <dbReference type="Rhea" id="RHEA-COMP:9953"/>
        <dbReference type="ChEBI" id="CHEBI:15378"/>
        <dbReference type="ChEBI" id="CHEBI:57453"/>
        <dbReference type="ChEBI" id="CHEBI:78530"/>
        <dbReference type="ChEBI" id="CHEBI:78844"/>
        <dbReference type="ChEBI" id="CHEBI:195366"/>
        <dbReference type="EC" id="2.1.2.9"/>
    </reaction>
</comment>
<evidence type="ECO:0000259" key="6">
    <source>
        <dbReference type="Pfam" id="PF00551"/>
    </source>
</evidence>
<accession>A0A0P1L9M2</accession>
<dbReference type="InterPro" id="IPR002376">
    <property type="entry name" value="Formyl_transf_N"/>
</dbReference>
<dbReference type="InterPro" id="IPR011034">
    <property type="entry name" value="Formyl_transferase-like_C_sf"/>
</dbReference>
<accession>A0A0P1LFP4</accession>
<dbReference type="InterPro" id="IPR041711">
    <property type="entry name" value="Met-tRNA-FMT_N"/>
</dbReference>
<dbReference type="EC" id="2.1.2.9" evidence="2 5"/>
<dbReference type="SUPFAM" id="SSF53328">
    <property type="entry name" value="Formyltransferase"/>
    <property type="match status" value="1"/>
</dbReference>
<dbReference type="GO" id="GO:0004479">
    <property type="term" value="F:methionyl-tRNA formyltransferase activity"/>
    <property type="evidence" value="ECO:0007669"/>
    <property type="project" value="UniProtKB-UniRule"/>
</dbReference>
<reference evidence="10 11" key="1">
    <citation type="submission" date="2015-11" db="EMBL/GenBank/DDBJ databases">
        <authorList>
            <person name="Varghese N."/>
        </authorList>
    </citation>
    <scope>NUCLEOTIDE SEQUENCE [LARGE SCALE GENOMIC DNA]</scope>
    <source>
        <strain evidence="8 11">JGI-8</strain>
    </source>
</reference>
<dbReference type="SUPFAM" id="SSF50486">
    <property type="entry name" value="FMT C-terminal domain-like"/>
    <property type="match status" value="1"/>
</dbReference>
<protein>
    <recommendedName>
        <fullName evidence="2 5">Methionyl-tRNA formyltransferase</fullName>
        <ecNumber evidence="2 5">2.1.2.9</ecNumber>
    </recommendedName>
</protein>
<dbReference type="EMBL" id="CZVI01000025">
    <property type="protein sequence ID" value="CUS91647.1"/>
    <property type="molecule type" value="Genomic_DNA"/>
</dbReference>
<accession>A0A0P1LP88</accession>
<evidence type="ECO:0000313" key="9">
    <source>
        <dbReference type="EMBL" id="CUU00820.1"/>
    </source>
</evidence>
<feature type="domain" description="Formyl transferase C-terminal" evidence="7">
    <location>
        <begin position="202"/>
        <end position="306"/>
    </location>
</feature>
<dbReference type="STRING" id="1633631.GCA_001442925_00101"/>
<dbReference type="PANTHER" id="PTHR11138">
    <property type="entry name" value="METHIONYL-TRNA FORMYLTRANSFERASE"/>
    <property type="match status" value="1"/>
</dbReference>
<accession>A0A0P1LUQ6</accession>
<accession>A0A0P1MBZ6</accession>
<dbReference type="Pfam" id="PF02911">
    <property type="entry name" value="Formyl_trans_C"/>
    <property type="match status" value="1"/>
</dbReference>
<dbReference type="CDD" id="cd08704">
    <property type="entry name" value="Met_tRNA_FMT_C"/>
    <property type="match status" value="1"/>
</dbReference>
<comment type="function">
    <text evidence="5">Attaches a formyl group to the free amino group of methionyl-tRNA(fMet). The formyl group appears to play a dual role in the initiator identity of N-formylmethionyl-tRNA by promoting its recognition by IF2 and preventing the misappropriation of this tRNA by the elongation apparatus.</text>
</comment>
<evidence type="ECO:0000313" key="8">
    <source>
        <dbReference type="EMBL" id="CUS91647.1"/>
    </source>
</evidence>
<name>A0A0P1LNS4_9BACT</name>
<proteinExistence type="inferred from homology"/>
<sequence length="331" mass="37061">MKIIFMGTPEFAIPSLDILIKNNYDIIAVVTAPDEPKGRGYKISPPPVKIFALEHGLKVIQPENLKDEKFIDALKNLSPDLIVVVAFRILPPEVFTLPPLGTVNVHASLLPKYRGAAPINWAIINGERETGITTFFINERVDTGNIILQRKISIDPDETAGELHDKLSRLGAEVLLETVKLIEKGSVQTFPQDDSLATPAPKIKKEMCQINWREKDAQQVHNFVRGLSPNPCAFTFLNGKLVKIYRTKLPSSIDVEINDAEPGEILVSERRDKIYAVCTDLNLVQILELQIEGKRKLSAEEFLRGFKLKSGDKFTVLDANELKAFLKNKKD</sequence>
<accession>A0A0P1P2Q7</accession>
<dbReference type="AlphaFoldDB" id="A0A0P1LNS4"/>
<evidence type="ECO:0000256" key="5">
    <source>
        <dbReference type="HAMAP-Rule" id="MF_00182"/>
    </source>
</evidence>
<evidence type="ECO:0000256" key="3">
    <source>
        <dbReference type="ARBA" id="ARBA00022679"/>
    </source>
</evidence>
<accession>A0A0P1LCB3</accession>
<reference evidence="9" key="2">
    <citation type="submission" date="2015-11" db="EMBL/GenBank/DDBJ databases">
        <authorList>
            <person name="Zhang Y."/>
            <person name="Guo Z."/>
        </authorList>
    </citation>
    <scope>NUCLEOTIDE SEQUENCE [LARGE SCALE GENOMIC DNA]</scope>
    <source>
        <strain evidence="9">JGI-4</strain>
    </source>
</reference>
<dbReference type="HAMAP" id="MF_00182">
    <property type="entry name" value="Formyl_trans"/>
    <property type="match status" value="1"/>
</dbReference>
<dbReference type="InterPro" id="IPR036477">
    <property type="entry name" value="Formyl_transf_N_sf"/>
</dbReference>
<evidence type="ECO:0000313" key="11">
    <source>
        <dbReference type="Proteomes" id="UP000182200"/>
    </source>
</evidence>
<evidence type="ECO:0000259" key="7">
    <source>
        <dbReference type="Pfam" id="PF02911"/>
    </source>
</evidence>
<dbReference type="NCBIfam" id="TIGR00460">
    <property type="entry name" value="fmt"/>
    <property type="match status" value="1"/>
</dbReference>
<dbReference type="InterPro" id="IPR044135">
    <property type="entry name" value="Met-tRNA-FMT_C"/>
</dbReference>
<evidence type="ECO:0000313" key="10">
    <source>
        <dbReference type="Proteomes" id="UP000182011"/>
    </source>
</evidence>
<keyword evidence="11" id="KW-1185">Reference proteome</keyword>
<dbReference type="EMBL" id="FAOP01000001">
    <property type="protein sequence ID" value="CUU00820.1"/>
    <property type="molecule type" value="Genomic_DNA"/>
</dbReference>